<name>A0AAV6IC14_9ERIC</name>
<gene>
    <name evidence="2" type="ORF">RHGRI_032347</name>
</gene>
<dbReference type="PANTHER" id="PTHR37701:SF18">
    <property type="entry name" value="C2H2-TYPE DOMAIN-CONTAINING PROTEIN"/>
    <property type="match status" value="1"/>
</dbReference>
<dbReference type="AlphaFoldDB" id="A0AAV6IC14"/>
<keyword evidence="3" id="KW-1185">Reference proteome</keyword>
<evidence type="ECO:0000256" key="1">
    <source>
        <dbReference type="SAM" id="MobiDB-lite"/>
    </source>
</evidence>
<sequence>MVTVPTTTTKPPPPPGGPKPEALSHIDITKLSQSELHALSLCSDFALDLRSPNDAVAPQINPSIFNESAGSRRQTYSRHHHHHSSAGLRHRLPSNPRPLPSSLSPNDPERAENTTIVNFLKHLITGGSETELPLPQPVVCAGDMQMVVSQGPRKRKRERNPSTNPVAVPVANTQLEIANKNGVVVDFKALENGDELYAGEFRGRTVGLESEEQFLGFLGGLEGQWGSRRKKRRIVSACEFGDWLPVGWRLLLALKRKDGRVSVYCRRYIRWSSLDI</sequence>
<dbReference type="EMBL" id="JACTNZ010000011">
    <property type="protein sequence ID" value="KAG5526026.1"/>
    <property type="molecule type" value="Genomic_DNA"/>
</dbReference>
<dbReference type="PANTHER" id="PTHR37701">
    <property type="entry name" value="METHYL-CPG-BINDING DOMAIN-CONTAINING PROTEIN 8"/>
    <property type="match status" value="1"/>
</dbReference>
<evidence type="ECO:0000313" key="2">
    <source>
        <dbReference type="EMBL" id="KAG5526026.1"/>
    </source>
</evidence>
<feature type="region of interest" description="Disordered" evidence="1">
    <location>
        <begin position="68"/>
        <end position="110"/>
    </location>
</feature>
<dbReference type="Proteomes" id="UP000823749">
    <property type="component" value="Chromosome 11"/>
</dbReference>
<protein>
    <submittedName>
        <fullName evidence="2">Uncharacterized protein</fullName>
    </submittedName>
</protein>
<reference evidence="2" key="1">
    <citation type="submission" date="2020-08" db="EMBL/GenBank/DDBJ databases">
        <title>Plant Genome Project.</title>
        <authorList>
            <person name="Zhang R.-G."/>
        </authorList>
    </citation>
    <scope>NUCLEOTIDE SEQUENCE</scope>
    <source>
        <strain evidence="2">WSP0</strain>
        <tissue evidence="2">Leaf</tissue>
    </source>
</reference>
<feature type="region of interest" description="Disordered" evidence="1">
    <location>
        <begin position="1"/>
        <end position="21"/>
    </location>
</feature>
<evidence type="ECO:0000313" key="3">
    <source>
        <dbReference type="Proteomes" id="UP000823749"/>
    </source>
</evidence>
<accession>A0AAV6IC14</accession>
<organism evidence="2 3">
    <name type="scientific">Rhododendron griersonianum</name>
    <dbReference type="NCBI Taxonomy" id="479676"/>
    <lineage>
        <taxon>Eukaryota</taxon>
        <taxon>Viridiplantae</taxon>
        <taxon>Streptophyta</taxon>
        <taxon>Embryophyta</taxon>
        <taxon>Tracheophyta</taxon>
        <taxon>Spermatophyta</taxon>
        <taxon>Magnoliopsida</taxon>
        <taxon>eudicotyledons</taxon>
        <taxon>Gunneridae</taxon>
        <taxon>Pentapetalae</taxon>
        <taxon>asterids</taxon>
        <taxon>Ericales</taxon>
        <taxon>Ericaceae</taxon>
        <taxon>Ericoideae</taxon>
        <taxon>Rhodoreae</taxon>
        <taxon>Rhododendron</taxon>
    </lineage>
</organism>
<feature type="compositionally biased region" description="Basic residues" evidence="1">
    <location>
        <begin position="75"/>
        <end position="92"/>
    </location>
</feature>
<dbReference type="InterPro" id="IPR037472">
    <property type="entry name" value="MBD8"/>
</dbReference>
<proteinExistence type="predicted"/>
<comment type="caution">
    <text evidence="2">The sequence shown here is derived from an EMBL/GenBank/DDBJ whole genome shotgun (WGS) entry which is preliminary data.</text>
</comment>